<accession>A0A498JTS1</accession>
<dbReference type="STRING" id="3750.A0A498JTS1"/>
<dbReference type="PANTHER" id="PTHR23023">
    <property type="entry name" value="DIMETHYLANILINE MONOOXYGENASE"/>
    <property type="match status" value="1"/>
</dbReference>
<dbReference type="SMR" id="A0A498JTS1"/>
<evidence type="ECO:0000256" key="5">
    <source>
        <dbReference type="RuleBase" id="RU361177"/>
    </source>
</evidence>
<evidence type="ECO:0000313" key="7">
    <source>
        <dbReference type="Proteomes" id="UP000290289"/>
    </source>
</evidence>
<reference evidence="6 7" key="1">
    <citation type="submission" date="2018-10" db="EMBL/GenBank/DDBJ databases">
        <title>A high-quality apple genome assembly.</title>
        <authorList>
            <person name="Hu J."/>
        </authorList>
    </citation>
    <scope>NUCLEOTIDE SEQUENCE [LARGE SCALE GENOMIC DNA]</scope>
    <source>
        <strain evidence="7">cv. HFTH1</strain>
        <tissue evidence="6">Young leaf</tissue>
    </source>
</reference>
<evidence type="ECO:0000256" key="1">
    <source>
        <dbReference type="ARBA" id="ARBA00009183"/>
    </source>
</evidence>
<dbReference type="SUPFAM" id="SSF51905">
    <property type="entry name" value="FAD/NAD(P)-binding domain"/>
    <property type="match status" value="1"/>
</dbReference>
<organism evidence="6 7">
    <name type="scientific">Malus domestica</name>
    <name type="common">Apple</name>
    <name type="synonym">Pyrus malus</name>
    <dbReference type="NCBI Taxonomy" id="3750"/>
    <lineage>
        <taxon>Eukaryota</taxon>
        <taxon>Viridiplantae</taxon>
        <taxon>Streptophyta</taxon>
        <taxon>Embryophyta</taxon>
        <taxon>Tracheophyta</taxon>
        <taxon>Spermatophyta</taxon>
        <taxon>Magnoliopsida</taxon>
        <taxon>eudicotyledons</taxon>
        <taxon>Gunneridae</taxon>
        <taxon>Pentapetalae</taxon>
        <taxon>rosids</taxon>
        <taxon>fabids</taxon>
        <taxon>Rosales</taxon>
        <taxon>Rosaceae</taxon>
        <taxon>Amygdaloideae</taxon>
        <taxon>Maleae</taxon>
        <taxon>Malus</taxon>
    </lineage>
</organism>
<keyword evidence="5" id="KW-0503">Monooxygenase</keyword>
<dbReference type="EC" id="1.-.-.-" evidence="5"/>
<dbReference type="Proteomes" id="UP000290289">
    <property type="component" value="Chromosome 6"/>
</dbReference>
<comment type="caution">
    <text evidence="6">The sequence shown here is derived from an EMBL/GenBank/DDBJ whole genome shotgun (WGS) entry which is preliminary data.</text>
</comment>
<keyword evidence="7" id="KW-1185">Reference proteome</keyword>
<gene>
    <name evidence="6" type="ORF">DVH24_035981</name>
</gene>
<keyword evidence="2 5" id="KW-0285">Flavoprotein</keyword>
<dbReference type="AlphaFoldDB" id="A0A498JTS1"/>
<dbReference type="EMBL" id="RDQH01000332">
    <property type="protein sequence ID" value="RXH97313.1"/>
    <property type="molecule type" value="Genomic_DNA"/>
</dbReference>
<dbReference type="InterPro" id="IPR036188">
    <property type="entry name" value="FAD/NAD-bd_sf"/>
</dbReference>
<keyword evidence="4 5" id="KW-0560">Oxidoreductase</keyword>
<proteinExistence type="inferred from homology"/>
<keyword evidence="3 5" id="KW-0274">FAD</keyword>
<evidence type="ECO:0000313" key="6">
    <source>
        <dbReference type="EMBL" id="RXH97313.1"/>
    </source>
</evidence>
<dbReference type="InterPro" id="IPR020946">
    <property type="entry name" value="Flavin_mOase-like"/>
</dbReference>
<comment type="similarity">
    <text evidence="1 5">Belongs to the FMO family.</text>
</comment>
<dbReference type="Gene3D" id="3.50.50.60">
    <property type="entry name" value="FAD/NAD(P)-binding domain"/>
    <property type="match status" value="1"/>
</dbReference>
<comment type="cofactor">
    <cofactor evidence="5">
        <name>FAD</name>
        <dbReference type="ChEBI" id="CHEBI:57692"/>
    </cofactor>
</comment>
<dbReference type="GO" id="GO:0004499">
    <property type="term" value="F:N,N-dimethylaniline monooxygenase activity"/>
    <property type="evidence" value="ECO:0007669"/>
    <property type="project" value="InterPro"/>
</dbReference>
<evidence type="ECO:0000256" key="3">
    <source>
        <dbReference type="ARBA" id="ARBA00022827"/>
    </source>
</evidence>
<name>A0A498JTS1_MALDO</name>
<evidence type="ECO:0000256" key="2">
    <source>
        <dbReference type="ARBA" id="ARBA00022630"/>
    </source>
</evidence>
<dbReference type="GO" id="GO:0050660">
    <property type="term" value="F:flavin adenine dinucleotide binding"/>
    <property type="evidence" value="ECO:0007669"/>
    <property type="project" value="InterPro"/>
</dbReference>
<sequence>MYESLKTNLPREIMGFQNYPFVAKEGDEEKDPRRYPGHREVLMYLKDFAIEFEISEIVRLEIEMVVVDAADGGNWEVKSKSKRDVEDEIYDVVVMCNGHYTEPRLP</sequence>
<dbReference type="GO" id="GO:0050661">
    <property type="term" value="F:NADP binding"/>
    <property type="evidence" value="ECO:0007669"/>
    <property type="project" value="InterPro"/>
</dbReference>
<dbReference type="Pfam" id="PF00743">
    <property type="entry name" value="FMO-like"/>
    <property type="match status" value="1"/>
</dbReference>
<protein>
    <recommendedName>
        <fullName evidence="5">Flavin-containing monooxygenase</fullName>
        <ecNumber evidence="5">1.-.-.-</ecNumber>
    </recommendedName>
</protein>
<dbReference type="InterPro" id="IPR050346">
    <property type="entry name" value="FMO-like"/>
</dbReference>
<evidence type="ECO:0000256" key="4">
    <source>
        <dbReference type="ARBA" id="ARBA00023002"/>
    </source>
</evidence>